<dbReference type="Proteomes" id="UP001056035">
    <property type="component" value="Chromosome"/>
</dbReference>
<feature type="short sequence motif" description="GXGXXG" evidence="4">
    <location>
        <begin position="40"/>
        <end position="45"/>
    </location>
</feature>
<keyword evidence="2 4" id="KW-0442">Lipid degradation</keyword>
<gene>
    <name evidence="7" type="ORF">NBH00_00780</name>
</gene>
<protein>
    <submittedName>
        <fullName evidence="7">Patatin-like phospholipase family protein</fullName>
    </submittedName>
</protein>
<evidence type="ECO:0000259" key="6">
    <source>
        <dbReference type="PROSITE" id="PS51635"/>
    </source>
</evidence>
<dbReference type="InterPro" id="IPR050301">
    <property type="entry name" value="NTE"/>
</dbReference>
<dbReference type="SUPFAM" id="SSF52151">
    <property type="entry name" value="FabD/lysophospholipase-like"/>
    <property type="match status" value="1"/>
</dbReference>
<keyword evidence="3 4" id="KW-0443">Lipid metabolism</keyword>
<feature type="compositionally biased region" description="Gly residues" evidence="5">
    <location>
        <begin position="1"/>
        <end position="27"/>
    </location>
</feature>
<dbReference type="PANTHER" id="PTHR14226">
    <property type="entry name" value="NEUROPATHY TARGET ESTERASE/SWISS CHEESE D.MELANOGASTER"/>
    <property type="match status" value="1"/>
</dbReference>
<feature type="short sequence motif" description="DGA/G" evidence="4">
    <location>
        <begin position="242"/>
        <end position="244"/>
    </location>
</feature>
<name>A0ABY5DRV5_9ACTN</name>
<evidence type="ECO:0000256" key="4">
    <source>
        <dbReference type="PROSITE-ProRule" id="PRU01161"/>
    </source>
</evidence>
<feature type="domain" description="PNPLA" evidence="6">
    <location>
        <begin position="36"/>
        <end position="255"/>
    </location>
</feature>
<sequence>MVGMDGIGGGGGASGGRAGGGASGGASGAAKPKVAIVLPGGGARGAYEAGALSVLLPALEARGEEITIACGTSVGAINAAFVSSMAQRPAAEQAQLALARWREMRKGDVINPIVGLGLPKMLLRFVGEMLEIPGLRLASIMDPAPLASALDVWVDWDQLQQNVKSGRMDAVCVIATALTRSGPVAFVHTDGKVPPNKASDDIRYVRVSRLHRDHVRASAAIPLLFPPVEVTTPASAADYYIDGGTRLNSPIAPAIALGAERVIVIGFEPFAAPPPRPVTPVQPRLADVTANVIDGLLVDQVVADLHRLASINTFYAENAGGVGGFSQSARSYRSSQGKKPYKKVSYALVAPERKGEIGQIAEEIFEQRYAGWRGVLHPDYPLISRVLGGRSRSRGELLSFLMFDEHFTERLLDAGARDARRWLDRHPRFWCSDATHDFQVDPTGVDELREEQVLDEYRAMRRRQS</sequence>
<feature type="active site" description="Nucleophile" evidence="4">
    <location>
        <position position="73"/>
    </location>
</feature>
<accession>A0ABY5DRV5</accession>
<evidence type="ECO:0000256" key="3">
    <source>
        <dbReference type="ARBA" id="ARBA00023098"/>
    </source>
</evidence>
<evidence type="ECO:0000313" key="8">
    <source>
        <dbReference type="Proteomes" id="UP001056035"/>
    </source>
</evidence>
<keyword evidence="1 4" id="KW-0378">Hydrolase</keyword>
<evidence type="ECO:0000256" key="5">
    <source>
        <dbReference type="SAM" id="MobiDB-lite"/>
    </source>
</evidence>
<feature type="active site" description="Proton acceptor" evidence="4">
    <location>
        <position position="242"/>
    </location>
</feature>
<reference evidence="7 8" key="1">
    <citation type="submission" date="2022-06" db="EMBL/GenBank/DDBJ databases">
        <title>Paraconexibacter antarcticus.</title>
        <authorList>
            <person name="Kim C.S."/>
        </authorList>
    </citation>
    <scope>NUCLEOTIDE SEQUENCE [LARGE SCALE GENOMIC DNA]</scope>
    <source>
        <strain evidence="7 8">02-257</strain>
    </source>
</reference>
<dbReference type="InterPro" id="IPR016035">
    <property type="entry name" value="Acyl_Trfase/lysoPLipase"/>
</dbReference>
<dbReference type="PANTHER" id="PTHR14226:SF57">
    <property type="entry name" value="BLR7027 PROTEIN"/>
    <property type="match status" value="1"/>
</dbReference>
<proteinExistence type="predicted"/>
<dbReference type="EMBL" id="CP098502">
    <property type="protein sequence ID" value="UTI64758.1"/>
    <property type="molecule type" value="Genomic_DNA"/>
</dbReference>
<evidence type="ECO:0000313" key="7">
    <source>
        <dbReference type="EMBL" id="UTI64758.1"/>
    </source>
</evidence>
<dbReference type="PROSITE" id="PS51635">
    <property type="entry name" value="PNPLA"/>
    <property type="match status" value="1"/>
</dbReference>
<feature type="region of interest" description="Disordered" evidence="5">
    <location>
        <begin position="1"/>
        <end position="28"/>
    </location>
</feature>
<dbReference type="InterPro" id="IPR002641">
    <property type="entry name" value="PNPLA_dom"/>
</dbReference>
<feature type="short sequence motif" description="GXSXG" evidence="4">
    <location>
        <begin position="71"/>
        <end position="75"/>
    </location>
</feature>
<dbReference type="Gene3D" id="3.40.1090.10">
    <property type="entry name" value="Cytosolic phospholipase A2 catalytic domain"/>
    <property type="match status" value="1"/>
</dbReference>
<keyword evidence="8" id="KW-1185">Reference proteome</keyword>
<organism evidence="7 8">
    <name type="scientific">Paraconexibacter antarcticus</name>
    <dbReference type="NCBI Taxonomy" id="2949664"/>
    <lineage>
        <taxon>Bacteria</taxon>
        <taxon>Bacillati</taxon>
        <taxon>Actinomycetota</taxon>
        <taxon>Thermoleophilia</taxon>
        <taxon>Solirubrobacterales</taxon>
        <taxon>Paraconexibacteraceae</taxon>
        <taxon>Paraconexibacter</taxon>
    </lineage>
</organism>
<dbReference type="Pfam" id="PF01734">
    <property type="entry name" value="Patatin"/>
    <property type="match status" value="1"/>
</dbReference>
<dbReference type="RefSeq" id="WP_254571456.1">
    <property type="nucleotide sequence ID" value="NZ_CP098502.1"/>
</dbReference>
<evidence type="ECO:0000256" key="1">
    <source>
        <dbReference type="ARBA" id="ARBA00022801"/>
    </source>
</evidence>
<evidence type="ECO:0000256" key="2">
    <source>
        <dbReference type="ARBA" id="ARBA00022963"/>
    </source>
</evidence>